<dbReference type="Proteomes" id="UP000332933">
    <property type="component" value="Unassembled WGS sequence"/>
</dbReference>
<organism evidence="7 8">
    <name type="scientific">Aphanomyces stellatus</name>
    <dbReference type="NCBI Taxonomy" id="120398"/>
    <lineage>
        <taxon>Eukaryota</taxon>
        <taxon>Sar</taxon>
        <taxon>Stramenopiles</taxon>
        <taxon>Oomycota</taxon>
        <taxon>Saprolegniomycetes</taxon>
        <taxon>Saprolegniales</taxon>
        <taxon>Verrucalvaceae</taxon>
        <taxon>Aphanomyces</taxon>
    </lineage>
</organism>
<evidence type="ECO:0000313" key="8">
    <source>
        <dbReference type="Proteomes" id="UP000332933"/>
    </source>
</evidence>
<comment type="subcellular location">
    <subcellularLocation>
        <location evidence="1">Membrane</location>
        <topology evidence="1">Multi-pass membrane protein</topology>
    </subcellularLocation>
</comment>
<dbReference type="PANTHER" id="PTHR34292">
    <property type="entry name" value="OUTER SPORE WALL PROTEIN LDS1"/>
    <property type="match status" value="1"/>
</dbReference>
<dbReference type="OrthoDB" id="10012223at2759"/>
<keyword evidence="3 5" id="KW-1133">Transmembrane helix</keyword>
<reference evidence="7 8" key="1">
    <citation type="submission" date="2019-03" db="EMBL/GenBank/DDBJ databases">
        <authorList>
            <person name="Gaulin E."/>
            <person name="Dumas B."/>
        </authorList>
    </citation>
    <scope>NUCLEOTIDE SEQUENCE [LARGE SCALE GENOMIC DNA]</scope>
    <source>
        <strain evidence="7">CBS 568.67</strain>
    </source>
</reference>
<feature type="transmembrane region" description="Helical" evidence="5">
    <location>
        <begin position="60"/>
        <end position="93"/>
    </location>
</feature>
<keyword evidence="2 5" id="KW-0812">Transmembrane</keyword>
<dbReference type="InterPro" id="IPR052786">
    <property type="entry name" value="Spore_wall_assembly"/>
</dbReference>
<feature type="transmembrane region" description="Helical" evidence="5">
    <location>
        <begin position="127"/>
        <end position="154"/>
    </location>
</feature>
<evidence type="ECO:0000256" key="2">
    <source>
        <dbReference type="ARBA" id="ARBA00022692"/>
    </source>
</evidence>
<feature type="transmembrane region" description="Helical" evidence="5">
    <location>
        <begin position="201"/>
        <end position="222"/>
    </location>
</feature>
<evidence type="ECO:0000256" key="1">
    <source>
        <dbReference type="ARBA" id="ARBA00004141"/>
    </source>
</evidence>
<dbReference type="AlphaFoldDB" id="A0A485LM31"/>
<keyword evidence="4 5" id="KW-0472">Membrane</keyword>
<evidence type="ECO:0000313" key="6">
    <source>
        <dbReference type="EMBL" id="KAF0684876.1"/>
    </source>
</evidence>
<dbReference type="EMBL" id="VJMH01007229">
    <property type="protein sequence ID" value="KAF0684876.1"/>
    <property type="molecule type" value="Genomic_DNA"/>
</dbReference>
<feature type="transmembrane region" description="Helical" evidence="5">
    <location>
        <begin position="16"/>
        <end position="40"/>
    </location>
</feature>
<gene>
    <name evidence="7" type="primary">Aste57867_23120</name>
    <name evidence="6" type="ORF">As57867_023049</name>
    <name evidence="7" type="ORF">ASTE57867_23120</name>
</gene>
<dbReference type="EMBL" id="CAADRA010007255">
    <property type="protein sequence ID" value="VFT99768.1"/>
    <property type="molecule type" value="Genomic_DNA"/>
</dbReference>
<dbReference type="PANTHER" id="PTHR34292:SF2">
    <property type="entry name" value="OUTER SPORE WALL PROTEIN LDS1"/>
    <property type="match status" value="1"/>
</dbReference>
<accession>A0A485LM31</accession>
<protein>
    <submittedName>
        <fullName evidence="7">Aste57867_23120 protein</fullName>
    </submittedName>
</protein>
<evidence type="ECO:0000256" key="4">
    <source>
        <dbReference type="ARBA" id="ARBA00023136"/>
    </source>
</evidence>
<keyword evidence="8" id="KW-1185">Reference proteome</keyword>
<evidence type="ECO:0000313" key="7">
    <source>
        <dbReference type="EMBL" id="VFT99768.1"/>
    </source>
</evidence>
<evidence type="ECO:0000256" key="5">
    <source>
        <dbReference type="SAM" id="Phobius"/>
    </source>
</evidence>
<sequence>MLYVAQGIAYFAANPCLWTFTLVPMIMTVVVGLCSVVGLFTVGLYPQMRLFEYAGLPPGWAWLMAILMVLVEIFLVTLFYSLLCTPCFLAKVFDKVLEMRGHRDVLDDAPKRGDIGRQCCACCRVSVVFRIAVMIVLVPLNCIPIIGTIAYVWLSGSIRGWEAHQYYFDMKGYDYSEQRAIFEKHHIKYTSMGIHAMYLELVPLLGFVFIFTNTIGAALFAADLEDELKNTQPTYGSTYHNPVTKSSMLYI</sequence>
<dbReference type="InterPro" id="IPR059112">
    <property type="entry name" value="CysZ/EI24"/>
</dbReference>
<dbReference type="Pfam" id="PF07264">
    <property type="entry name" value="EI24"/>
    <property type="match status" value="1"/>
</dbReference>
<name>A0A485LM31_9STRA</name>
<proteinExistence type="predicted"/>
<reference evidence="6" key="2">
    <citation type="submission" date="2019-06" db="EMBL/GenBank/DDBJ databases">
        <title>Genomics analysis of Aphanomyces spp. identifies a new class of oomycete effector associated with host adaptation.</title>
        <authorList>
            <person name="Gaulin E."/>
        </authorList>
    </citation>
    <scope>NUCLEOTIDE SEQUENCE</scope>
    <source>
        <strain evidence="6">CBS 578.67</strain>
    </source>
</reference>
<evidence type="ECO:0000256" key="3">
    <source>
        <dbReference type="ARBA" id="ARBA00022989"/>
    </source>
</evidence>